<proteinExistence type="predicted"/>
<dbReference type="AlphaFoldDB" id="A0A4S8QAC4"/>
<dbReference type="EMBL" id="STGY01000044">
    <property type="protein sequence ID" value="THV41433.1"/>
    <property type="molecule type" value="Genomic_DNA"/>
</dbReference>
<reference evidence="3" key="1">
    <citation type="submission" date="2019-04" db="EMBL/GenBank/DDBJ databases">
        <title>Nocardioides xinjiangensis sp. nov.</title>
        <authorList>
            <person name="Liu S."/>
        </authorList>
    </citation>
    <scope>NUCLEOTIDE SEQUENCE [LARGE SCALE GENOMIC DNA]</scope>
    <source>
        <strain evidence="3">18</strain>
    </source>
</reference>
<evidence type="ECO:0000313" key="2">
    <source>
        <dbReference type="EMBL" id="THV41433.1"/>
    </source>
</evidence>
<protein>
    <submittedName>
        <fullName evidence="2">Uncharacterized protein</fullName>
    </submittedName>
</protein>
<evidence type="ECO:0000313" key="3">
    <source>
        <dbReference type="Proteomes" id="UP000308760"/>
    </source>
</evidence>
<comment type="caution">
    <text evidence="2">The sequence shown here is derived from an EMBL/GenBank/DDBJ whole genome shotgun (WGS) entry which is preliminary data.</text>
</comment>
<feature type="transmembrane region" description="Helical" evidence="1">
    <location>
        <begin position="121"/>
        <end position="140"/>
    </location>
</feature>
<reference evidence="2 3" key="2">
    <citation type="submission" date="2019-05" db="EMBL/GenBank/DDBJ databases">
        <title>Glycomyces buryatensis sp. nov.</title>
        <authorList>
            <person name="Nikitina E."/>
        </authorList>
    </citation>
    <scope>NUCLEOTIDE SEQUENCE [LARGE SCALE GENOMIC DNA]</scope>
    <source>
        <strain evidence="2 3">18</strain>
    </source>
</reference>
<feature type="transmembrane region" description="Helical" evidence="1">
    <location>
        <begin position="146"/>
        <end position="167"/>
    </location>
</feature>
<keyword evidence="1" id="KW-1133">Transmembrane helix</keyword>
<dbReference type="Proteomes" id="UP000308760">
    <property type="component" value="Unassembled WGS sequence"/>
</dbReference>
<keyword evidence="1" id="KW-0472">Membrane</keyword>
<evidence type="ECO:0000256" key="1">
    <source>
        <dbReference type="SAM" id="Phobius"/>
    </source>
</evidence>
<organism evidence="2 3">
    <name type="scientific">Glycomyces buryatensis</name>
    <dbReference type="NCBI Taxonomy" id="2570927"/>
    <lineage>
        <taxon>Bacteria</taxon>
        <taxon>Bacillati</taxon>
        <taxon>Actinomycetota</taxon>
        <taxon>Actinomycetes</taxon>
        <taxon>Glycomycetales</taxon>
        <taxon>Glycomycetaceae</taxon>
        <taxon>Glycomyces</taxon>
    </lineage>
</organism>
<accession>A0A4S8QAC4</accession>
<sequence>MSQNPETPAPDEGPPSARMVIADPPHLAPRFGNLPGTGRLAVLVMWLRIAIAGYMVALGIAAAIAQYVYDRQGFEGRTSQPGEILGMEPWTFALWLAIAGWTVLQIVLAVKLTRRKRWARYTVLTLEIIGLAAALAVELAQEMDLAPVNAGTGWLGVILGAAIIAALRSQTMAAWCDR</sequence>
<keyword evidence="1" id="KW-0812">Transmembrane</keyword>
<dbReference type="RefSeq" id="WP_136534703.1">
    <property type="nucleotide sequence ID" value="NZ_STGY01000044.1"/>
</dbReference>
<feature type="transmembrane region" description="Helical" evidence="1">
    <location>
        <begin position="40"/>
        <end position="69"/>
    </location>
</feature>
<name>A0A4S8QAC4_9ACTN</name>
<feature type="transmembrane region" description="Helical" evidence="1">
    <location>
        <begin position="89"/>
        <end position="109"/>
    </location>
</feature>
<keyword evidence="3" id="KW-1185">Reference proteome</keyword>
<gene>
    <name evidence="2" type="ORF">FAB82_11585</name>
</gene>